<reference evidence="3" key="1">
    <citation type="submission" date="2019-06" db="EMBL/GenBank/DDBJ databases">
        <title>Draft genome sequence of the griseofulvin-producing fungus Xylaria cubensis strain G536.</title>
        <authorList>
            <person name="Mead M.E."/>
            <person name="Raja H.A."/>
            <person name="Steenwyk J.L."/>
            <person name="Knowles S.L."/>
            <person name="Oberlies N.H."/>
            <person name="Rokas A."/>
        </authorList>
    </citation>
    <scope>NUCLEOTIDE SEQUENCE [LARGE SCALE GENOMIC DNA]</scope>
    <source>
        <strain evidence="3">G536</strain>
    </source>
</reference>
<feature type="compositionally biased region" description="Basic and acidic residues" evidence="1">
    <location>
        <begin position="366"/>
        <end position="380"/>
    </location>
</feature>
<name>A0A553HRE4_9PEZI</name>
<feature type="region of interest" description="Disordered" evidence="1">
    <location>
        <begin position="360"/>
        <end position="416"/>
    </location>
</feature>
<dbReference type="AlphaFoldDB" id="A0A553HRE4"/>
<comment type="caution">
    <text evidence="2">The sequence shown here is derived from an EMBL/GenBank/DDBJ whole genome shotgun (WGS) entry which is preliminary data.</text>
</comment>
<feature type="compositionally biased region" description="Low complexity" evidence="1">
    <location>
        <begin position="196"/>
        <end position="211"/>
    </location>
</feature>
<dbReference type="OrthoDB" id="5407653at2759"/>
<protein>
    <submittedName>
        <fullName evidence="2">Uncharacterized protein</fullName>
    </submittedName>
</protein>
<dbReference type="EMBL" id="VFLP01000054">
    <property type="protein sequence ID" value="TRX90525.1"/>
    <property type="molecule type" value="Genomic_DNA"/>
</dbReference>
<feature type="region of interest" description="Disordered" evidence="1">
    <location>
        <begin position="1"/>
        <end position="48"/>
    </location>
</feature>
<keyword evidence="3" id="KW-1185">Reference proteome</keyword>
<accession>A0A553HRE4</accession>
<feature type="compositionally biased region" description="Pro residues" evidence="1">
    <location>
        <begin position="13"/>
        <end position="27"/>
    </location>
</feature>
<proteinExistence type="predicted"/>
<feature type="region of interest" description="Disordered" evidence="1">
    <location>
        <begin position="182"/>
        <end position="212"/>
    </location>
</feature>
<sequence>MFGAFASLVPPASTGPPPKDVPPPTPLNLPQCNPQLSGSTGSSSDQDHPSLVRLLQTLHRPTEVNESHFAALGVHVHVNAPAEHVVPDPLYLPSADGWDGIDVDDAGRIDRTFRRPLSNGRLSPETRVYLEKRNELAIANQAAFRTVRRFKPEPGRPVVRLGSSYEFFRQLEFMATYWDDTSLPPLQDEATEPEQESQTTETPQRTTYRTAPGSQMPAELRHNLVSAFVKLVSYDFGCNMAPPKVEPRLYLVEPPSADSEQKNESAVQRSSYFSSGCVFIHRIPITREAARAGIVEGPVAAVSARNTTNFTGPTGSNVDFGRELVAALATAQLRAREGKAEKRIGQGKWWATVRRWGGAEGGPIGREVEGDAIVGDKDAPGTEASGEGGPSADAPPTSDNKPTAQEPGYPLGIPVRGVPLNKKPRKTLSMYDRYRKVRPPSSNWDKKAQYKAIGKIQGTGFDDVFIVSSLFHHLCVLRVRVPDRLLEVLGGAEDDRSGGRRSWDKLEIWRSTWFDLFIPEQRIEAMRLLWGVMAWSMRAIDGDDEVMKDT</sequence>
<gene>
    <name evidence="2" type="ORF">FHL15_008498</name>
</gene>
<dbReference type="Proteomes" id="UP000319160">
    <property type="component" value="Unassembled WGS sequence"/>
</dbReference>
<organism evidence="2 3">
    <name type="scientific">Xylaria flabelliformis</name>
    <dbReference type="NCBI Taxonomy" id="2512241"/>
    <lineage>
        <taxon>Eukaryota</taxon>
        <taxon>Fungi</taxon>
        <taxon>Dikarya</taxon>
        <taxon>Ascomycota</taxon>
        <taxon>Pezizomycotina</taxon>
        <taxon>Sordariomycetes</taxon>
        <taxon>Xylariomycetidae</taxon>
        <taxon>Xylariales</taxon>
        <taxon>Xylariaceae</taxon>
        <taxon>Xylaria</taxon>
    </lineage>
</organism>
<dbReference type="STRING" id="2512241.A0A553HRE4"/>
<evidence type="ECO:0000313" key="3">
    <source>
        <dbReference type="Proteomes" id="UP000319160"/>
    </source>
</evidence>
<evidence type="ECO:0000313" key="2">
    <source>
        <dbReference type="EMBL" id="TRX90525.1"/>
    </source>
</evidence>
<evidence type="ECO:0000256" key="1">
    <source>
        <dbReference type="SAM" id="MobiDB-lite"/>
    </source>
</evidence>